<dbReference type="SMART" id="SM00113">
    <property type="entry name" value="CALCITONIN"/>
    <property type="match status" value="1"/>
</dbReference>
<feature type="compositionally biased region" description="Low complexity" evidence="9">
    <location>
        <begin position="35"/>
        <end position="48"/>
    </location>
</feature>
<evidence type="ECO:0000256" key="1">
    <source>
        <dbReference type="ARBA" id="ARBA00003306"/>
    </source>
</evidence>
<dbReference type="GO" id="GO:0007189">
    <property type="term" value="P:adenylate cyclase-activating G protein-coupled receptor signaling pathway"/>
    <property type="evidence" value="ECO:0007669"/>
    <property type="project" value="TreeGrafter"/>
</dbReference>
<dbReference type="GO" id="GO:0005179">
    <property type="term" value="F:hormone activity"/>
    <property type="evidence" value="ECO:0007669"/>
    <property type="project" value="InterPro"/>
</dbReference>
<dbReference type="Pfam" id="PF00214">
    <property type="entry name" value="Calc_CGRP_IAPP"/>
    <property type="match status" value="1"/>
</dbReference>
<evidence type="ECO:0000259" key="11">
    <source>
        <dbReference type="SMART" id="SM00113"/>
    </source>
</evidence>
<keyword evidence="6" id="KW-0732">Signal</keyword>
<evidence type="ECO:0000256" key="10">
    <source>
        <dbReference type="SAM" id="Phobius"/>
    </source>
</evidence>
<evidence type="ECO:0000313" key="13">
    <source>
        <dbReference type="Proteomes" id="UP000034805"/>
    </source>
</evidence>
<evidence type="ECO:0000256" key="6">
    <source>
        <dbReference type="ARBA" id="ARBA00022729"/>
    </source>
</evidence>
<reference evidence="12 13" key="1">
    <citation type="submission" date="2015-08" db="EMBL/GenBank/DDBJ databases">
        <title>The genome of the Asian arowana (Scleropages formosus).</title>
        <authorList>
            <person name="Tan M.H."/>
            <person name="Gan H.M."/>
            <person name="Croft L.J."/>
            <person name="Austin C.M."/>
        </authorList>
    </citation>
    <scope>NUCLEOTIDE SEQUENCE [LARGE SCALE GENOMIC DNA]</scope>
    <source>
        <strain evidence="12">Aro1</strain>
    </source>
</reference>
<comment type="similarity">
    <text evidence="3">Belongs to the calcitonin family.</text>
</comment>
<dbReference type="Gene3D" id="6.10.250.2190">
    <property type="match status" value="1"/>
</dbReference>
<accession>A0A0P7V9H1</accession>
<organism evidence="12 13">
    <name type="scientific">Scleropages formosus</name>
    <name type="common">Asian bonytongue</name>
    <name type="synonym">Osteoglossum formosum</name>
    <dbReference type="NCBI Taxonomy" id="113540"/>
    <lineage>
        <taxon>Eukaryota</taxon>
        <taxon>Metazoa</taxon>
        <taxon>Chordata</taxon>
        <taxon>Craniata</taxon>
        <taxon>Vertebrata</taxon>
        <taxon>Euteleostomi</taxon>
        <taxon>Actinopterygii</taxon>
        <taxon>Neopterygii</taxon>
        <taxon>Teleostei</taxon>
        <taxon>Osteoglossocephala</taxon>
        <taxon>Osteoglossomorpha</taxon>
        <taxon>Osteoglossiformes</taxon>
        <taxon>Osteoglossidae</taxon>
        <taxon>Scleropages</taxon>
    </lineage>
</organism>
<evidence type="ECO:0000256" key="2">
    <source>
        <dbReference type="ARBA" id="ARBA00004613"/>
    </source>
</evidence>
<evidence type="ECO:0000256" key="9">
    <source>
        <dbReference type="SAM" id="MobiDB-lite"/>
    </source>
</evidence>
<sequence length="264" mass="29046">MRIHVRLRRERPDVAKNGQRCGSGGGPPGSPLLRQVSDQQQGQYGHQQAGHDEAGMSMGHGQELLHSSDLCRCFHRSQALVLSRDLMCLLQAAVPPPALRHCSTRQNQELVYKLEEAFILLLPWQKGLIFEGTMVVLKISALLVAYALVICQMYCSHAAPVRPGLESMTDQVTLTDYETRRLLNAMVKEFMQLTAEELDQQVNDGNSSVTAQKRACNTATCVTHRLADFLSRSGGIGSSNFVPTNVGAKAFGRRRRSAQMGTVA</sequence>
<protein>
    <submittedName>
        <fullName evidence="12">Calcitonin gene-related peptide-like</fullName>
    </submittedName>
</protein>
<keyword evidence="10" id="KW-1133">Transmembrane helix</keyword>
<dbReference type="PANTHER" id="PTHR10505:SF16">
    <property type="entry name" value="CALCITONIN"/>
    <property type="match status" value="1"/>
</dbReference>
<feature type="transmembrane region" description="Helical" evidence="10">
    <location>
        <begin position="128"/>
        <end position="149"/>
    </location>
</feature>
<keyword evidence="7 8" id="KW-1015">Disulfide bond</keyword>
<feature type="region of interest" description="Disordered" evidence="9">
    <location>
        <begin position="1"/>
        <end position="58"/>
    </location>
</feature>
<dbReference type="GO" id="GO:0031716">
    <property type="term" value="F:calcitonin receptor binding"/>
    <property type="evidence" value="ECO:0007669"/>
    <property type="project" value="TreeGrafter"/>
</dbReference>
<dbReference type="GO" id="GO:0051480">
    <property type="term" value="P:regulation of cytosolic calcium ion concentration"/>
    <property type="evidence" value="ECO:0007669"/>
    <property type="project" value="TreeGrafter"/>
</dbReference>
<dbReference type="InterPro" id="IPR015476">
    <property type="entry name" value="Calcitonin_gene-rel_peptide"/>
</dbReference>
<feature type="disulfide bond" evidence="8">
    <location>
        <begin position="216"/>
        <end position="221"/>
    </location>
</feature>
<feature type="domain" description="Calcitonin peptide-like" evidence="11">
    <location>
        <begin position="213"/>
        <end position="255"/>
    </location>
</feature>
<dbReference type="AlphaFoldDB" id="A0A0P7V9H1"/>
<comment type="function">
    <text evidence="1">Causes a rapid but short-lived drop in the level of calcium and phosphate in blood by promoting the incorporation of those ions in the bones.</text>
</comment>
<dbReference type="PANTHER" id="PTHR10505">
    <property type="entry name" value="CALCITONIN-RELATED"/>
    <property type="match status" value="1"/>
</dbReference>
<dbReference type="PROSITE" id="PS00258">
    <property type="entry name" value="CALCITONIN"/>
    <property type="match status" value="1"/>
</dbReference>
<dbReference type="PRINTS" id="PR00817">
    <property type="entry name" value="CALCITONINB"/>
</dbReference>
<dbReference type="InterPro" id="IPR018360">
    <property type="entry name" value="Calcitonin_CS"/>
</dbReference>
<evidence type="ECO:0000256" key="5">
    <source>
        <dbReference type="ARBA" id="ARBA00022685"/>
    </source>
</evidence>
<comment type="caution">
    <text evidence="12">The sequence shown here is derived from an EMBL/GenBank/DDBJ whole genome shotgun (WGS) entry which is preliminary data.</text>
</comment>
<keyword evidence="10" id="KW-0812">Transmembrane</keyword>
<evidence type="ECO:0000256" key="8">
    <source>
        <dbReference type="PIRSR" id="PIRSR621116-50"/>
    </source>
</evidence>
<dbReference type="Proteomes" id="UP000034805">
    <property type="component" value="Unassembled WGS sequence"/>
</dbReference>
<dbReference type="STRING" id="113540.ENSSFOP00015022864"/>
<evidence type="ECO:0000256" key="4">
    <source>
        <dbReference type="ARBA" id="ARBA00022525"/>
    </source>
</evidence>
<dbReference type="InterPro" id="IPR001693">
    <property type="entry name" value="Calcitonin_peptide-like"/>
</dbReference>
<keyword evidence="4" id="KW-0964">Secreted</keyword>
<keyword evidence="10" id="KW-0472">Membrane</keyword>
<name>A0A0P7V9H1_SCLFO</name>
<evidence type="ECO:0000256" key="7">
    <source>
        <dbReference type="ARBA" id="ARBA00023157"/>
    </source>
</evidence>
<dbReference type="EMBL" id="JARO02003777">
    <property type="protein sequence ID" value="KPP69807.1"/>
    <property type="molecule type" value="Genomic_DNA"/>
</dbReference>
<dbReference type="InterPro" id="IPR021117">
    <property type="entry name" value="Calcitonin-like"/>
</dbReference>
<proteinExistence type="inferred from homology"/>
<dbReference type="InterPro" id="IPR021116">
    <property type="entry name" value="Calcitonin/adrenomedullin"/>
</dbReference>
<dbReference type="GO" id="GO:0005615">
    <property type="term" value="C:extracellular space"/>
    <property type="evidence" value="ECO:0007669"/>
    <property type="project" value="TreeGrafter"/>
</dbReference>
<comment type="subcellular location">
    <subcellularLocation>
        <location evidence="2">Secreted</location>
    </subcellularLocation>
</comment>
<keyword evidence="5" id="KW-0165">Cleavage on pair of basic residues</keyword>
<evidence type="ECO:0000256" key="3">
    <source>
        <dbReference type="ARBA" id="ARBA00009222"/>
    </source>
</evidence>
<evidence type="ECO:0000313" key="12">
    <source>
        <dbReference type="EMBL" id="KPP69807.1"/>
    </source>
</evidence>
<gene>
    <name evidence="12" type="ORF">Z043_111412</name>
</gene>